<proteinExistence type="predicted"/>
<evidence type="ECO:0000313" key="1">
    <source>
        <dbReference type="EMBL" id="PRH88342.1"/>
    </source>
</evidence>
<gene>
    <name evidence="1" type="ORF">C5L14_03595</name>
</gene>
<dbReference type="CDD" id="cd16439">
    <property type="entry name" value="beta_Kdo_transferase_KpsC_2"/>
    <property type="match status" value="1"/>
</dbReference>
<dbReference type="Pfam" id="PF05159">
    <property type="entry name" value="Capsule_synth"/>
    <property type="match status" value="2"/>
</dbReference>
<organism evidence="1 2">
    <name type="scientific">Labrys okinawensis</name>
    <dbReference type="NCBI Taxonomy" id="346911"/>
    <lineage>
        <taxon>Bacteria</taxon>
        <taxon>Pseudomonadati</taxon>
        <taxon>Pseudomonadota</taxon>
        <taxon>Alphaproteobacteria</taxon>
        <taxon>Hyphomicrobiales</taxon>
        <taxon>Xanthobacteraceae</taxon>
        <taxon>Labrys</taxon>
    </lineage>
</organism>
<reference evidence="1 2" key="1">
    <citation type="submission" date="2018-02" db="EMBL/GenBank/DDBJ databases">
        <title>Whole genome sequencing of endophytic bacterium.</title>
        <authorList>
            <person name="Eedara R."/>
            <person name="Podile A.R."/>
        </authorList>
    </citation>
    <scope>NUCLEOTIDE SEQUENCE [LARGE SCALE GENOMIC DNA]</scope>
    <source>
        <strain evidence="1 2">RP1T</strain>
    </source>
</reference>
<keyword evidence="2" id="KW-1185">Reference proteome</keyword>
<dbReference type="AlphaFoldDB" id="A0A2S9QG81"/>
<evidence type="ECO:0000313" key="2">
    <source>
        <dbReference type="Proteomes" id="UP000237682"/>
    </source>
</evidence>
<dbReference type="GO" id="GO:0015774">
    <property type="term" value="P:polysaccharide transport"/>
    <property type="evidence" value="ECO:0007669"/>
    <property type="project" value="InterPro"/>
</dbReference>
<name>A0A2S9QG81_9HYPH</name>
<dbReference type="Proteomes" id="UP000237682">
    <property type="component" value="Unassembled WGS sequence"/>
</dbReference>
<sequence length="682" mass="74460">MLMDRSWLPRPGSVVGLPLVTLLRFPDLGELLPDYRLVALERAGARVDAVAGWGRKLPARWARHAAARLARPFFTLEDGFLRSVGLGKSGAAAVSVVMDDLGVYYDARTPSRLEHELARGDFSESRPRATALREEIVHRRLTKYNHLPDRTPELGPRENRRILLVEQVAGDMSIAGACADRTSFAAMLADALAIPSAQIIIRSHPDVMAGRAQGSFTGLAAAAHLRRLDDAVSPHAVLDEVDEVWTVSSQLGFDALLRGLPVRCYGVPFYAGWGLSEDRPVLTAAREALARRRRARIGPALDVVDLVDAALIRYPLYADPITGRAVGPEQAIARLQGWRAHAGRWRGETEAVAIKRHKRPILRRYCAAPGGTLRFSATATGKVRQLSWGLPPFSVGGASAITVEDGFLRSVGLGFPGTVPISLCFDASGIYYDATAASDLETLLETGTFPAELTERAARLRQAILQAGLTKYNLSSDVPEAIYRQARGRRRVLVVGQVPGDQSLRLGLPSQASNLEFLQAVRHECPDAFIVFKEHPDLVAGKRPGLSDRKAAGALADHLAVSGDAAAWIDFADEVHVRTSLTGFEALLRNRPVICHGAPFFAGWGLTTDRVAISRRRRRRSLDELVAAALILYPTYLHPVRGLPMEAEDAVAWLSAARQAPGGRTNPLRRIIRWWPRNAVPL</sequence>
<accession>A0A2S9QG81</accession>
<dbReference type="CDD" id="cd16440">
    <property type="entry name" value="beta_Kdo_transferase_KpsC_1"/>
    <property type="match status" value="1"/>
</dbReference>
<dbReference type="EMBL" id="PUEJ01000002">
    <property type="protein sequence ID" value="PRH88342.1"/>
    <property type="molecule type" value="Genomic_DNA"/>
</dbReference>
<dbReference type="GO" id="GO:0000271">
    <property type="term" value="P:polysaccharide biosynthetic process"/>
    <property type="evidence" value="ECO:0007669"/>
    <property type="project" value="InterPro"/>
</dbReference>
<protein>
    <submittedName>
        <fullName evidence="1">Capsule biosynthesis protein</fullName>
    </submittedName>
</protein>
<comment type="caution">
    <text evidence="1">The sequence shown here is derived from an EMBL/GenBank/DDBJ whole genome shotgun (WGS) entry which is preliminary data.</text>
</comment>
<dbReference type="OrthoDB" id="543755at2"/>
<dbReference type="InterPro" id="IPR007833">
    <property type="entry name" value="Capsule_polysaccharide_synth"/>
</dbReference>